<evidence type="ECO:0000313" key="3">
    <source>
        <dbReference type="Proteomes" id="UP000641853"/>
    </source>
</evidence>
<dbReference type="AlphaFoldDB" id="A0A8H6R253"/>
<dbReference type="Proteomes" id="UP000641853">
    <property type="component" value="Unassembled WGS sequence"/>
</dbReference>
<evidence type="ECO:0000313" key="2">
    <source>
        <dbReference type="EMBL" id="KAF7182477.1"/>
    </source>
</evidence>
<keyword evidence="3" id="KW-1185">Reference proteome</keyword>
<feature type="region of interest" description="Disordered" evidence="1">
    <location>
        <begin position="1"/>
        <end position="22"/>
    </location>
</feature>
<gene>
    <name evidence="2" type="ORF">CNMCM7691_002047</name>
</gene>
<organism evidence="2 3">
    <name type="scientific">Aspergillus felis</name>
    <dbReference type="NCBI Taxonomy" id="1287682"/>
    <lineage>
        <taxon>Eukaryota</taxon>
        <taxon>Fungi</taxon>
        <taxon>Dikarya</taxon>
        <taxon>Ascomycota</taxon>
        <taxon>Pezizomycotina</taxon>
        <taxon>Eurotiomycetes</taxon>
        <taxon>Eurotiomycetidae</taxon>
        <taxon>Eurotiales</taxon>
        <taxon>Aspergillaceae</taxon>
        <taxon>Aspergillus</taxon>
        <taxon>Aspergillus subgen. Fumigati</taxon>
    </lineage>
</organism>
<evidence type="ECO:0000256" key="1">
    <source>
        <dbReference type="SAM" id="MobiDB-lite"/>
    </source>
</evidence>
<dbReference type="EMBL" id="JACBAG010001776">
    <property type="protein sequence ID" value="KAF7182477.1"/>
    <property type="molecule type" value="Genomic_DNA"/>
</dbReference>
<reference evidence="2" key="1">
    <citation type="submission" date="2020-06" db="EMBL/GenBank/DDBJ databases">
        <title>Draft genome sequences of strains closely related to Aspergillus parafelis and Aspergillus hiratsukae.</title>
        <authorList>
            <person name="Dos Santos R.A.C."/>
            <person name="Rivero-Menendez O."/>
            <person name="Steenwyk J.L."/>
            <person name="Mead M.E."/>
            <person name="Goldman G.H."/>
            <person name="Alastruey-Izquierdo A."/>
            <person name="Rokas A."/>
        </authorList>
    </citation>
    <scope>NUCLEOTIDE SEQUENCE</scope>
    <source>
        <strain evidence="2">CNM-CM7691</strain>
    </source>
</reference>
<protein>
    <submittedName>
        <fullName evidence="2">Uncharacterized protein</fullName>
    </submittedName>
</protein>
<sequence length="149" mass="16929">MATNQSTQSHQPTEPITITQPTQAANTQFPCVHILFDVKSSPKKLNPILLETLHHKIYHRDVKIYPSFEAMKNAGAIKRGKVVVSLKADGMNEDQIVMAARTKIQRLSMDWDKNELAGEGLCLVIEDKMRSSGWSLLPYNAWREQAKRR</sequence>
<feature type="compositionally biased region" description="Polar residues" evidence="1">
    <location>
        <begin position="1"/>
        <end position="10"/>
    </location>
</feature>
<accession>A0A8H6R253</accession>
<feature type="compositionally biased region" description="Low complexity" evidence="1">
    <location>
        <begin position="11"/>
        <end position="22"/>
    </location>
</feature>
<proteinExistence type="predicted"/>
<name>A0A8H6R253_9EURO</name>
<comment type="caution">
    <text evidence="2">The sequence shown here is derived from an EMBL/GenBank/DDBJ whole genome shotgun (WGS) entry which is preliminary data.</text>
</comment>